<feature type="transmembrane region" description="Helical" evidence="11">
    <location>
        <begin position="48"/>
        <end position="67"/>
    </location>
</feature>
<dbReference type="Gene3D" id="3.40.50.300">
    <property type="entry name" value="P-loop containing nucleotide triphosphate hydrolases"/>
    <property type="match status" value="1"/>
</dbReference>
<gene>
    <name evidence="14" type="ORF">BST29_17950</name>
</gene>
<keyword evidence="6" id="KW-0067">ATP-binding</keyword>
<keyword evidence="7" id="KW-1278">Translocase</keyword>
<feature type="domain" description="ABC transporter" evidence="12">
    <location>
        <begin position="129"/>
        <end position="366"/>
    </location>
</feature>
<evidence type="ECO:0000256" key="1">
    <source>
        <dbReference type="ARBA" id="ARBA00004429"/>
    </source>
</evidence>
<comment type="similarity">
    <text evidence="10">Belongs to the ABC transporter superfamily. Siderophore-Fe(3+) uptake transporter (SIUT) (TC 3.A.1.21) family.</text>
</comment>
<keyword evidence="2" id="KW-0813">Transport</keyword>
<evidence type="ECO:0000313" key="14">
    <source>
        <dbReference type="EMBL" id="ORA79774.1"/>
    </source>
</evidence>
<keyword evidence="5" id="KW-0547">Nucleotide-binding</keyword>
<feature type="domain" description="ABC transmembrane type-1" evidence="13">
    <location>
        <begin position="40"/>
        <end position="105"/>
    </location>
</feature>
<dbReference type="SMART" id="SM00382">
    <property type="entry name" value="AAA"/>
    <property type="match status" value="1"/>
</dbReference>
<reference evidence="14 15" key="1">
    <citation type="submission" date="2017-02" db="EMBL/GenBank/DDBJ databases">
        <title>The new phylogeny of genus Mycobacterium.</title>
        <authorList>
            <person name="Tortoli E."/>
            <person name="Trovato A."/>
            <person name="Cirillo D.M."/>
        </authorList>
    </citation>
    <scope>NUCLEOTIDE SEQUENCE [LARGE SCALE GENOMIC DNA]</scope>
    <source>
        <strain evidence="14 15">IP1130001</strain>
    </source>
</reference>
<dbReference type="SUPFAM" id="SSF52540">
    <property type="entry name" value="P-loop containing nucleoside triphosphate hydrolases"/>
    <property type="match status" value="1"/>
</dbReference>
<keyword evidence="4 11" id="KW-0812">Transmembrane</keyword>
<keyword evidence="3" id="KW-1003">Cell membrane</keyword>
<proteinExistence type="inferred from homology"/>
<dbReference type="Gene3D" id="1.20.1560.10">
    <property type="entry name" value="ABC transporter type 1, transmembrane domain"/>
    <property type="match status" value="1"/>
</dbReference>
<dbReference type="PANTHER" id="PTHR24221:SF654">
    <property type="entry name" value="ATP-BINDING CASSETTE SUB-FAMILY B MEMBER 6"/>
    <property type="match status" value="1"/>
</dbReference>
<evidence type="ECO:0000256" key="7">
    <source>
        <dbReference type="ARBA" id="ARBA00022967"/>
    </source>
</evidence>
<dbReference type="PROSITE" id="PS00211">
    <property type="entry name" value="ABC_TRANSPORTER_1"/>
    <property type="match status" value="1"/>
</dbReference>
<comment type="subcellular location">
    <subcellularLocation>
        <location evidence="1">Cell inner membrane</location>
        <topology evidence="1">Multi-pass membrane protein</topology>
    </subcellularLocation>
</comment>
<accession>A0ABX3SN52</accession>
<evidence type="ECO:0000256" key="4">
    <source>
        <dbReference type="ARBA" id="ARBA00022692"/>
    </source>
</evidence>
<dbReference type="Proteomes" id="UP000243140">
    <property type="component" value="Unassembled WGS sequence"/>
</dbReference>
<dbReference type="InterPro" id="IPR036640">
    <property type="entry name" value="ABC1_TM_sf"/>
</dbReference>
<dbReference type="PANTHER" id="PTHR24221">
    <property type="entry name" value="ATP-BINDING CASSETTE SUB-FAMILY B"/>
    <property type="match status" value="1"/>
</dbReference>
<feature type="transmembrane region" description="Helical" evidence="11">
    <location>
        <begin position="12"/>
        <end position="36"/>
    </location>
</feature>
<sequence length="405" mass="42765">MLPDLVPDRTRIAIVLAATTSLVATVGIPIMTGVVIDGPASVAAKIWTLLEVIPNVALIVLFGFGAYAADHGLVTVGTLAGFITLMLSLVWPVTAMGLLLSMTAANRTFDTPRGIIDVPRANPVRAGRLELRDVGFRIPDVAAGAKWLLRHVTLTIEPGETLALVGSVGWGKSLLTSLLSRIYDVSEGQILLDGHDIRELSLPSLRRSVSTAFEDPTVFSMSVAESLRVGRPGATDAELAEAIGIAAARFVYELPFGLDTRIGERGMRLSSGQRQRLCLARAIIAAPTLLVVDDTLSGLDVSAEALRAALTGTTGIVVARRLSTVLLADRVAFLEADDCSGATIAHAGTHAELFARVAAYRHLMTAGQGQDEDIACKTMDFAMNMGEPAPACWESPSCSSRLIGS</sequence>
<dbReference type="InterPro" id="IPR003439">
    <property type="entry name" value="ABC_transporter-like_ATP-bd"/>
</dbReference>
<dbReference type="PROSITE" id="PS50893">
    <property type="entry name" value="ABC_TRANSPORTER_2"/>
    <property type="match status" value="1"/>
</dbReference>
<keyword evidence="3" id="KW-0997">Cell inner membrane</keyword>
<dbReference type="InterPro" id="IPR003593">
    <property type="entry name" value="AAA+_ATPase"/>
</dbReference>
<evidence type="ECO:0000313" key="15">
    <source>
        <dbReference type="Proteomes" id="UP000243140"/>
    </source>
</evidence>
<evidence type="ECO:0000256" key="5">
    <source>
        <dbReference type="ARBA" id="ARBA00022741"/>
    </source>
</evidence>
<evidence type="ECO:0000256" key="11">
    <source>
        <dbReference type="SAM" id="Phobius"/>
    </source>
</evidence>
<dbReference type="InterPro" id="IPR011527">
    <property type="entry name" value="ABC1_TM_dom"/>
</dbReference>
<dbReference type="InterPro" id="IPR027417">
    <property type="entry name" value="P-loop_NTPase"/>
</dbReference>
<evidence type="ECO:0000256" key="2">
    <source>
        <dbReference type="ARBA" id="ARBA00022448"/>
    </source>
</evidence>
<keyword evidence="8 11" id="KW-1133">Transmembrane helix</keyword>
<protein>
    <recommendedName>
        <fullName evidence="16">ABC transporter domain-containing protein</fullName>
    </recommendedName>
</protein>
<evidence type="ECO:0000256" key="10">
    <source>
        <dbReference type="ARBA" id="ARBA00023455"/>
    </source>
</evidence>
<dbReference type="InterPro" id="IPR039421">
    <property type="entry name" value="Type_1_exporter"/>
</dbReference>
<evidence type="ECO:0000256" key="8">
    <source>
        <dbReference type="ARBA" id="ARBA00022989"/>
    </source>
</evidence>
<dbReference type="Pfam" id="PF00005">
    <property type="entry name" value="ABC_tran"/>
    <property type="match status" value="1"/>
</dbReference>
<dbReference type="EMBL" id="MVHV01000020">
    <property type="protein sequence ID" value="ORA79774.1"/>
    <property type="molecule type" value="Genomic_DNA"/>
</dbReference>
<keyword evidence="9 11" id="KW-0472">Membrane</keyword>
<evidence type="ECO:0000256" key="3">
    <source>
        <dbReference type="ARBA" id="ARBA00022519"/>
    </source>
</evidence>
<name>A0ABX3SN52_MYCMA</name>
<keyword evidence="15" id="KW-1185">Reference proteome</keyword>
<evidence type="ECO:0000259" key="12">
    <source>
        <dbReference type="PROSITE" id="PS50893"/>
    </source>
</evidence>
<evidence type="ECO:0000256" key="6">
    <source>
        <dbReference type="ARBA" id="ARBA00022840"/>
    </source>
</evidence>
<evidence type="ECO:0000259" key="13">
    <source>
        <dbReference type="PROSITE" id="PS50929"/>
    </source>
</evidence>
<evidence type="ECO:0000256" key="9">
    <source>
        <dbReference type="ARBA" id="ARBA00023136"/>
    </source>
</evidence>
<organism evidence="14 15">
    <name type="scientific">Mycobacterium malmoense</name>
    <dbReference type="NCBI Taxonomy" id="1780"/>
    <lineage>
        <taxon>Bacteria</taxon>
        <taxon>Bacillati</taxon>
        <taxon>Actinomycetota</taxon>
        <taxon>Actinomycetes</taxon>
        <taxon>Mycobacteriales</taxon>
        <taxon>Mycobacteriaceae</taxon>
        <taxon>Mycobacterium</taxon>
    </lineage>
</organism>
<feature type="transmembrane region" description="Helical" evidence="11">
    <location>
        <begin position="79"/>
        <end position="100"/>
    </location>
</feature>
<comment type="caution">
    <text evidence="14">The sequence shown here is derived from an EMBL/GenBank/DDBJ whole genome shotgun (WGS) entry which is preliminary data.</text>
</comment>
<evidence type="ECO:0008006" key="16">
    <source>
        <dbReference type="Google" id="ProtNLM"/>
    </source>
</evidence>
<dbReference type="PROSITE" id="PS50929">
    <property type="entry name" value="ABC_TM1F"/>
    <property type="match status" value="1"/>
</dbReference>
<dbReference type="SUPFAM" id="SSF90123">
    <property type="entry name" value="ABC transporter transmembrane region"/>
    <property type="match status" value="1"/>
</dbReference>
<dbReference type="InterPro" id="IPR017871">
    <property type="entry name" value="ABC_transporter-like_CS"/>
</dbReference>